<name>A0A166HBK3_9AGAM</name>
<feature type="transmembrane region" description="Helical" evidence="6">
    <location>
        <begin position="98"/>
        <end position="117"/>
    </location>
</feature>
<feature type="transmembrane region" description="Helical" evidence="6">
    <location>
        <begin position="24"/>
        <end position="43"/>
    </location>
</feature>
<reference evidence="8 9" key="1">
    <citation type="journal article" date="2016" name="Mol. Biol. Evol.">
        <title>Comparative Genomics of Early-Diverging Mushroom-Forming Fungi Provides Insights into the Origins of Lignocellulose Decay Capabilities.</title>
        <authorList>
            <person name="Nagy L.G."/>
            <person name="Riley R."/>
            <person name="Tritt A."/>
            <person name="Adam C."/>
            <person name="Daum C."/>
            <person name="Floudas D."/>
            <person name="Sun H."/>
            <person name="Yadav J.S."/>
            <person name="Pangilinan J."/>
            <person name="Larsson K.H."/>
            <person name="Matsuura K."/>
            <person name="Barry K."/>
            <person name="Labutti K."/>
            <person name="Kuo R."/>
            <person name="Ohm R.A."/>
            <person name="Bhattacharya S.S."/>
            <person name="Shirouzu T."/>
            <person name="Yoshinaga Y."/>
            <person name="Martin F.M."/>
            <person name="Grigoriev I.V."/>
            <person name="Hibbett D.S."/>
        </authorList>
    </citation>
    <scope>NUCLEOTIDE SEQUENCE [LARGE SCALE GENOMIC DNA]</scope>
    <source>
        <strain evidence="8 9">CBS 109695</strain>
    </source>
</reference>
<dbReference type="Proteomes" id="UP000076532">
    <property type="component" value="Unassembled WGS sequence"/>
</dbReference>
<keyword evidence="3 6" id="KW-0812">Transmembrane</keyword>
<comment type="subcellular location">
    <subcellularLocation>
        <location evidence="1">Membrane</location>
        <topology evidence="1">Multi-pass membrane protein</topology>
    </subcellularLocation>
</comment>
<accession>A0A166HBK3</accession>
<dbReference type="Gene3D" id="1.20.1250.20">
    <property type="entry name" value="MFS general substrate transporter like domains"/>
    <property type="match status" value="1"/>
</dbReference>
<dbReference type="SUPFAM" id="SSF103473">
    <property type="entry name" value="MFS general substrate transporter"/>
    <property type="match status" value="1"/>
</dbReference>
<dbReference type="OrthoDB" id="6133115at2759"/>
<dbReference type="AlphaFoldDB" id="A0A166HBK3"/>
<comment type="similarity">
    <text evidence="2">Belongs to the major facilitator superfamily. Sugar transporter (TC 2.A.1.1) family.</text>
</comment>
<evidence type="ECO:0000256" key="4">
    <source>
        <dbReference type="ARBA" id="ARBA00022989"/>
    </source>
</evidence>
<protein>
    <recommendedName>
        <fullName evidence="7">Major facilitator superfamily (MFS) profile domain-containing protein</fullName>
    </recommendedName>
</protein>
<feature type="transmembrane region" description="Helical" evidence="6">
    <location>
        <begin position="123"/>
        <end position="145"/>
    </location>
</feature>
<dbReference type="EMBL" id="KV417570">
    <property type="protein sequence ID" value="KZP18687.1"/>
    <property type="molecule type" value="Genomic_DNA"/>
</dbReference>
<dbReference type="GO" id="GO:0005351">
    <property type="term" value="F:carbohydrate:proton symporter activity"/>
    <property type="evidence" value="ECO:0007669"/>
    <property type="project" value="TreeGrafter"/>
</dbReference>
<gene>
    <name evidence="8" type="ORF">FIBSPDRAFT_828965</name>
</gene>
<keyword evidence="9" id="KW-1185">Reference proteome</keyword>
<dbReference type="Pfam" id="PF00083">
    <property type="entry name" value="Sugar_tr"/>
    <property type="match status" value="1"/>
</dbReference>
<keyword evidence="4 6" id="KW-1133">Transmembrane helix</keyword>
<dbReference type="InterPro" id="IPR050360">
    <property type="entry name" value="MFS_Sugar_Transporters"/>
</dbReference>
<evidence type="ECO:0000256" key="2">
    <source>
        <dbReference type="ARBA" id="ARBA00010992"/>
    </source>
</evidence>
<feature type="transmembrane region" description="Helical" evidence="6">
    <location>
        <begin position="349"/>
        <end position="372"/>
    </location>
</feature>
<feature type="domain" description="Major facilitator superfamily (MFS) profile" evidence="7">
    <location>
        <begin position="30"/>
        <end position="471"/>
    </location>
</feature>
<evidence type="ECO:0000256" key="5">
    <source>
        <dbReference type="ARBA" id="ARBA00023136"/>
    </source>
</evidence>
<proteinExistence type="inferred from homology"/>
<dbReference type="STRING" id="436010.A0A166HBK3"/>
<evidence type="ECO:0000256" key="3">
    <source>
        <dbReference type="ARBA" id="ARBA00022692"/>
    </source>
</evidence>
<evidence type="ECO:0000259" key="7">
    <source>
        <dbReference type="PROSITE" id="PS50850"/>
    </source>
</evidence>
<dbReference type="PANTHER" id="PTHR48022:SF64">
    <property type="entry name" value="MAJOR FACILITATOR SUPERFAMILY (MFS) PROFILE DOMAIN-CONTAINING PROTEIN"/>
    <property type="match status" value="1"/>
</dbReference>
<dbReference type="PROSITE" id="PS00216">
    <property type="entry name" value="SUGAR_TRANSPORT_1"/>
    <property type="match status" value="1"/>
</dbReference>
<dbReference type="FunFam" id="1.20.1250.20:FF:000117">
    <property type="entry name" value="MFS hexose transporter"/>
    <property type="match status" value="1"/>
</dbReference>
<organism evidence="8 9">
    <name type="scientific">Athelia psychrophila</name>
    <dbReference type="NCBI Taxonomy" id="1759441"/>
    <lineage>
        <taxon>Eukaryota</taxon>
        <taxon>Fungi</taxon>
        <taxon>Dikarya</taxon>
        <taxon>Basidiomycota</taxon>
        <taxon>Agaricomycotina</taxon>
        <taxon>Agaricomycetes</taxon>
        <taxon>Agaricomycetidae</taxon>
        <taxon>Atheliales</taxon>
        <taxon>Atheliaceae</taxon>
        <taxon>Athelia</taxon>
    </lineage>
</organism>
<evidence type="ECO:0000256" key="1">
    <source>
        <dbReference type="ARBA" id="ARBA00004141"/>
    </source>
</evidence>
<dbReference type="PANTHER" id="PTHR48022">
    <property type="entry name" value="PLASTIDIC GLUCOSE TRANSPORTER 4"/>
    <property type="match status" value="1"/>
</dbReference>
<feature type="transmembrane region" description="Helical" evidence="6">
    <location>
        <begin position="384"/>
        <end position="407"/>
    </location>
</feature>
<dbReference type="InterPro" id="IPR005828">
    <property type="entry name" value="MFS_sugar_transport-like"/>
</dbReference>
<dbReference type="GO" id="GO:0016020">
    <property type="term" value="C:membrane"/>
    <property type="evidence" value="ECO:0007669"/>
    <property type="project" value="UniProtKB-SubCell"/>
</dbReference>
<keyword evidence="5 6" id="KW-0472">Membrane</keyword>
<feature type="transmembrane region" description="Helical" evidence="6">
    <location>
        <begin position="419"/>
        <end position="436"/>
    </location>
</feature>
<evidence type="ECO:0000313" key="9">
    <source>
        <dbReference type="Proteomes" id="UP000076532"/>
    </source>
</evidence>
<evidence type="ECO:0000256" key="6">
    <source>
        <dbReference type="SAM" id="Phobius"/>
    </source>
</evidence>
<dbReference type="InterPro" id="IPR036259">
    <property type="entry name" value="MFS_trans_sf"/>
</dbReference>
<feature type="transmembrane region" description="Helical" evidence="6">
    <location>
        <begin position="448"/>
        <end position="468"/>
    </location>
</feature>
<dbReference type="PROSITE" id="PS50850">
    <property type="entry name" value="MFS"/>
    <property type="match status" value="1"/>
</dbReference>
<evidence type="ECO:0000313" key="8">
    <source>
        <dbReference type="EMBL" id="KZP18687.1"/>
    </source>
</evidence>
<sequence length="572" mass="63212">MPAPPAWTLGEYVHTGYWWKNRGILILNLLLILPLLTASINGLDSSLVNGLQLLPSWQEYYNYPDGKTLGLINSAQNIGALGGLPFTPFVSDRFGRRCALFLGAFIMLCGIITQLLATSATVFISARVIIGIGLSFSVNAAPLLITELAYPTQRGKLTSLFNTAWYGGSVVSAWTCFAAYTREGSSDWSWRVPTMVQAAGPILQMGLIWFVPESPRFLVAQGMESKAVKTLAKYHANGGDEHDPLIVFEMAQIRHALKLEKEIKENSTFWQLWTRPGNLKRLRIIIAIAMFSQWSGNGLVSYYMNLVLNSVGITSTVTKTAINGGLQIWNLVCAMTGAFLVDRIGRRPLFIASTVGMFIVFCMWTLTTALVITTDNKAAAKATVPIIFAFYTCYDICFTPLIVSYTLEILPYSIRAKGFAIMNFVLCVTQAFNQFVNPLALDAISWKFYLFYCGWLLVEIVFVLRYIVETRGRTLEETAALFDGEKPEMDMVMAGGQAATMVSVNLNHSKSGIPMALITQKSGEWGPEEWIEHGIRQNYASSSIYDGYGTGPSTDSRRQSQESDIAIAGVAF</sequence>
<dbReference type="InterPro" id="IPR020846">
    <property type="entry name" value="MFS_dom"/>
</dbReference>
<dbReference type="InterPro" id="IPR005829">
    <property type="entry name" value="Sugar_transporter_CS"/>
</dbReference>
<feature type="transmembrane region" description="Helical" evidence="6">
    <location>
        <begin position="284"/>
        <end position="304"/>
    </location>
</feature>
<feature type="transmembrane region" description="Helical" evidence="6">
    <location>
        <begin position="324"/>
        <end position="342"/>
    </location>
</feature>